<name>A0A448WWA9_9PLAT</name>
<reference evidence="1" key="1">
    <citation type="submission" date="2018-11" db="EMBL/GenBank/DDBJ databases">
        <authorList>
            <consortium name="Pathogen Informatics"/>
        </authorList>
    </citation>
    <scope>NUCLEOTIDE SEQUENCE</scope>
</reference>
<dbReference type="OrthoDB" id="6279231at2759"/>
<organism evidence="1 2">
    <name type="scientific">Protopolystoma xenopodis</name>
    <dbReference type="NCBI Taxonomy" id="117903"/>
    <lineage>
        <taxon>Eukaryota</taxon>
        <taxon>Metazoa</taxon>
        <taxon>Spiralia</taxon>
        <taxon>Lophotrochozoa</taxon>
        <taxon>Platyhelminthes</taxon>
        <taxon>Monogenea</taxon>
        <taxon>Polyopisthocotylea</taxon>
        <taxon>Polystomatidea</taxon>
        <taxon>Polystomatidae</taxon>
        <taxon>Protopolystoma</taxon>
    </lineage>
</organism>
<proteinExistence type="predicted"/>
<dbReference type="AlphaFoldDB" id="A0A448WWA9"/>
<dbReference type="GO" id="GO:0035145">
    <property type="term" value="C:exon-exon junction complex"/>
    <property type="evidence" value="ECO:0007669"/>
    <property type="project" value="TreeGrafter"/>
</dbReference>
<dbReference type="FunFam" id="1.25.40.180:FF:000014">
    <property type="entry name" value="Putative regulator of nonsense transcripts 2"/>
    <property type="match status" value="1"/>
</dbReference>
<accession>A0A448WWA9</accession>
<keyword evidence="2" id="KW-1185">Reference proteome</keyword>
<dbReference type="InterPro" id="IPR039762">
    <property type="entry name" value="Nmd2/UPF2"/>
</dbReference>
<dbReference type="GO" id="GO:0005737">
    <property type="term" value="C:cytoplasm"/>
    <property type="evidence" value="ECO:0007669"/>
    <property type="project" value="TreeGrafter"/>
</dbReference>
<dbReference type="Proteomes" id="UP000784294">
    <property type="component" value="Unassembled WGS sequence"/>
</dbReference>
<dbReference type="InterPro" id="IPR016024">
    <property type="entry name" value="ARM-type_fold"/>
</dbReference>
<dbReference type="Gene3D" id="1.25.40.180">
    <property type="match status" value="1"/>
</dbReference>
<protein>
    <recommendedName>
        <fullName evidence="3">MIF4G domain-containing protein</fullName>
    </recommendedName>
</protein>
<evidence type="ECO:0000313" key="2">
    <source>
        <dbReference type="Proteomes" id="UP000784294"/>
    </source>
</evidence>
<evidence type="ECO:0000313" key="1">
    <source>
        <dbReference type="EMBL" id="VEL21807.1"/>
    </source>
</evidence>
<dbReference type="SUPFAM" id="SSF48371">
    <property type="entry name" value="ARM repeat"/>
    <property type="match status" value="1"/>
</dbReference>
<comment type="caution">
    <text evidence="1">The sequence shown here is derived from an EMBL/GenBank/DDBJ whole genome shotgun (WGS) entry which is preliminary data.</text>
</comment>
<dbReference type="PANTHER" id="PTHR12839:SF7">
    <property type="entry name" value="REGULATOR OF NONSENSE TRANSCRIPTS 2"/>
    <property type="match status" value="1"/>
</dbReference>
<dbReference type="EMBL" id="CAAALY010053213">
    <property type="protein sequence ID" value="VEL21807.1"/>
    <property type="molecule type" value="Genomic_DNA"/>
</dbReference>
<sequence>MEPTLRSNVLRTSFSHPAVSEPSFIISSLYVINSRLKFINDYVDEVTRKLNLKLSLAESNKAICDKWPDEEFFVKKDSSLKKNAAFVRKVRNFLDSQKNAILSEFESLNLSKYVGEVASALVEAKFKITDLNFVLRFCSMMHQRYAEFSCLLFDKWKQIFTSLREEKSPNMSKLRVDMVLYAELITISLFPETESMRLLANQLTLLTNNDRENFINLGVISSFCRHCGDDFAGLIPRKIRLISEEKKISIPHSCFLPSERHVKCRVLFSDYLCAAKQRLREICREASRTLDKNRIDLTMRGEVSETRHEQAELLVTTCRKFYDSVSILSDLLNEDPPPDLMSMIKGVDESAEIMPMTEDEISIEGETVLFEDEDTRIFYESLPDIKAMVPRILYKDSEQELKDVDIQSKAEVDCSETVE</sequence>
<feature type="non-terminal residue" evidence="1">
    <location>
        <position position="419"/>
    </location>
</feature>
<evidence type="ECO:0008006" key="3">
    <source>
        <dbReference type="Google" id="ProtNLM"/>
    </source>
</evidence>
<gene>
    <name evidence="1" type="ORF">PXEA_LOCUS15247</name>
</gene>
<dbReference type="PANTHER" id="PTHR12839">
    <property type="entry name" value="NONSENSE-MEDIATED MRNA DECAY PROTEIN 2 UP-FRAMESHIFT SUPPRESSOR 2"/>
    <property type="match status" value="1"/>
</dbReference>
<dbReference type="GO" id="GO:0000184">
    <property type="term" value="P:nuclear-transcribed mRNA catabolic process, nonsense-mediated decay"/>
    <property type="evidence" value="ECO:0007669"/>
    <property type="project" value="InterPro"/>
</dbReference>